<dbReference type="AlphaFoldDB" id="A0A1E8FCX0"/>
<evidence type="ECO:0000313" key="3">
    <source>
        <dbReference type="Proteomes" id="UP000176037"/>
    </source>
</evidence>
<dbReference type="EMBL" id="MJIC01000014">
    <property type="protein sequence ID" value="OFI33771.1"/>
    <property type="molecule type" value="Genomic_DNA"/>
</dbReference>
<reference evidence="2 3" key="1">
    <citation type="submission" date="2016-09" db="EMBL/GenBank/DDBJ databases">
        <title>Alteromonas lipolytica, a new species isolated from sea water.</title>
        <authorList>
            <person name="Wu Y.-H."/>
            <person name="Cheng H."/>
            <person name="Xu X.-W."/>
        </authorList>
    </citation>
    <scope>NUCLEOTIDE SEQUENCE [LARGE SCALE GENOMIC DNA]</scope>
    <source>
        <strain evidence="2 3">JW12</strain>
    </source>
</reference>
<proteinExistence type="predicted"/>
<accession>A0A1E8FCX0</accession>
<evidence type="ECO:0000256" key="1">
    <source>
        <dbReference type="SAM" id="SignalP"/>
    </source>
</evidence>
<dbReference type="Proteomes" id="UP000176037">
    <property type="component" value="Unassembled WGS sequence"/>
</dbReference>
<gene>
    <name evidence="2" type="ORF">BFC17_19560</name>
</gene>
<dbReference type="SUPFAM" id="SSF53850">
    <property type="entry name" value="Periplasmic binding protein-like II"/>
    <property type="match status" value="1"/>
</dbReference>
<comment type="caution">
    <text evidence="2">The sequence shown here is derived from an EMBL/GenBank/DDBJ whole genome shotgun (WGS) entry which is preliminary data.</text>
</comment>
<protein>
    <recommendedName>
        <fullName evidence="4">Solute-binding protein family 3/N-terminal domain-containing protein</fullName>
    </recommendedName>
</protein>
<evidence type="ECO:0000313" key="2">
    <source>
        <dbReference type="EMBL" id="OFI33771.1"/>
    </source>
</evidence>
<keyword evidence="3" id="KW-1185">Reference proteome</keyword>
<evidence type="ECO:0008006" key="4">
    <source>
        <dbReference type="Google" id="ProtNLM"/>
    </source>
</evidence>
<dbReference type="STRING" id="1856405.BFC17_19560"/>
<feature type="chain" id="PRO_5009214035" description="Solute-binding protein family 3/N-terminal domain-containing protein" evidence="1">
    <location>
        <begin position="23"/>
        <end position="307"/>
    </location>
</feature>
<organism evidence="2 3">
    <name type="scientific">Alteromonas lipolytica</name>
    <dbReference type="NCBI Taxonomy" id="1856405"/>
    <lineage>
        <taxon>Bacteria</taxon>
        <taxon>Pseudomonadati</taxon>
        <taxon>Pseudomonadota</taxon>
        <taxon>Gammaproteobacteria</taxon>
        <taxon>Alteromonadales</taxon>
        <taxon>Alteromonadaceae</taxon>
        <taxon>Alteromonas/Salinimonas group</taxon>
        <taxon>Alteromonas</taxon>
    </lineage>
</organism>
<sequence>MKAFSILFWLIPSIFTSLSAQAVPEQVIFTRAFADEHYDYYHAQILQRALQLTPEFGEAEAMPHPHPMSQARQIMKLKSGEGQVMWSATSDEREKQLLPVRFPLLQGLAGYRVLVIHKYKQANYPREISLEQLQSFLGVQGADWPDLNVLQYNGFKVEGEPWSLWFTSMFIAVQRGLVDYFPRNVIEVTKDLERHADKNIRLEDNLMLHYPNYEYFFVSPEYPQLVRRIETGLLRMLQNGELKEYFYKHENHRRAMSLVTDKSRKVFELDNPALTITFAEPLWAIDPGPMEKYLIDKLGKEAVTPGS</sequence>
<feature type="signal peptide" evidence="1">
    <location>
        <begin position="1"/>
        <end position="22"/>
    </location>
</feature>
<keyword evidence="1" id="KW-0732">Signal</keyword>
<name>A0A1E8FCX0_9ALTE</name>